<feature type="compositionally biased region" description="Acidic residues" evidence="1">
    <location>
        <begin position="131"/>
        <end position="146"/>
    </location>
</feature>
<feature type="region of interest" description="Disordered" evidence="1">
    <location>
        <begin position="118"/>
        <end position="192"/>
    </location>
</feature>
<evidence type="ECO:0000256" key="1">
    <source>
        <dbReference type="SAM" id="MobiDB-lite"/>
    </source>
</evidence>
<feature type="compositionally biased region" description="Pro residues" evidence="1">
    <location>
        <begin position="498"/>
        <end position="507"/>
    </location>
</feature>
<name>A0A182UEW3_9DIPT</name>
<feature type="compositionally biased region" description="Basic and acidic residues" evidence="1">
    <location>
        <begin position="353"/>
        <end position="367"/>
    </location>
</feature>
<dbReference type="AlphaFoldDB" id="A0A182UEW3"/>
<feature type="signal peptide" evidence="2">
    <location>
        <begin position="1"/>
        <end position="19"/>
    </location>
</feature>
<sequence>MKFLLATAVICSALALTLGVPVPAAKPDPAPEPAPQPKTDIELMKIPLDGDKELDVITLVNSEDQKINERNKRTIGILRELFPTISQILDQKIQMITSYLFRTIGPILLRSGLGLSGGTGGGNNNGGSSSGDDDDDFDFDDDDDSEDSGKDSGKPKVSISLPTFPPSDDTDDQATTGAPSLRLGDSDDRNEVRKRATVTAATATESANDRIDLLAGQFGEAMSTGEPAADAAPTTAAPTTTSATESNLQITTNENANTLEGLDLAGLSDTLNAIRVARATGEEKAASSNDQNAAESSANSSSLDELTLDSEGNDEDRNKRFLSFGGSSGGGGSGNFLFDIIRLVSGSSGTEQSDEKAHSPDDHDLGKGDGYTEGIPGPVTRLFVLANRGLSNLIQDLILPMLFEASSPALPTLPPLDISGTMTGISNEITNDTQAIVNELQKEVAVLKTLAAPIDIGLAPGLQSLVSSGFGVIPPPEQPTTPTTVSDGKPDKLKEQSTPPPSQPDEPAPFSLTSLFGF</sequence>
<feature type="region of interest" description="Disordered" evidence="1">
    <location>
        <begin position="348"/>
        <end position="372"/>
    </location>
</feature>
<feature type="chain" id="PRO_5008138183" evidence="2">
    <location>
        <begin position="20"/>
        <end position="518"/>
    </location>
</feature>
<dbReference type="Proteomes" id="UP000075902">
    <property type="component" value="Unassembled WGS sequence"/>
</dbReference>
<organism evidence="3 4">
    <name type="scientific">Anopheles melas</name>
    <dbReference type="NCBI Taxonomy" id="34690"/>
    <lineage>
        <taxon>Eukaryota</taxon>
        <taxon>Metazoa</taxon>
        <taxon>Ecdysozoa</taxon>
        <taxon>Arthropoda</taxon>
        <taxon>Hexapoda</taxon>
        <taxon>Insecta</taxon>
        <taxon>Pterygota</taxon>
        <taxon>Neoptera</taxon>
        <taxon>Endopterygota</taxon>
        <taxon>Diptera</taxon>
        <taxon>Nematocera</taxon>
        <taxon>Culicoidea</taxon>
        <taxon>Culicidae</taxon>
        <taxon>Anophelinae</taxon>
        <taxon>Anopheles</taxon>
    </lineage>
</organism>
<dbReference type="EnsemblMetazoa" id="AMEC019135-RA">
    <property type="protein sequence ID" value="AMEC019135-PA"/>
    <property type="gene ID" value="AMEC019135"/>
</dbReference>
<feature type="compositionally biased region" description="Low complexity" evidence="1">
    <location>
        <begin position="227"/>
        <end position="244"/>
    </location>
</feature>
<keyword evidence="4" id="KW-1185">Reference proteome</keyword>
<evidence type="ECO:0000313" key="4">
    <source>
        <dbReference type="Proteomes" id="UP000075902"/>
    </source>
</evidence>
<feature type="compositionally biased region" description="Low complexity" evidence="1">
    <location>
        <begin position="286"/>
        <end position="305"/>
    </location>
</feature>
<accession>A0A182UEW3</accession>
<evidence type="ECO:0000256" key="2">
    <source>
        <dbReference type="SAM" id="SignalP"/>
    </source>
</evidence>
<dbReference type="VEuPathDB" id="VectorBase:AMEC019135"/>
<protein>
    <submittedName>
        <fullName evidence="3">Uncharacterized protein</fullName>
    </submittedName>
</protein>
<proteinExistence type="predicted"/>
<reference evidence="4" key="1">
    <citation type="submission" date="2014-01" db="EMBL/GenBank/DDBJ databases">
        <title>The Genome Sequence of Anopheles melas CM1001059_A (V2).</title>
        <authorList>
            <consortium name="The Broad Institute Genomics Platform"/>
            <person name="Neafsey D.E."/>
            <person name="Besansky N."/>
            <person name="Howell P."/>
            <person name="Walton C."/>
            <person name="Young S.K."/>
            <person name="Zeng Q."/>
            <person name="Gargeya S."/>
            <person name="Fitzgerald M."/>
            <person name="Haas B."/>
            <person name="Abouelleil A."/>
            <person name="Allen A.W."/>
            <person name="Alvarado L."/>
            <person name="Arachchi H.M."/>
            <person name="Berlin A.M."/>
            <person name="Chapman S.B."/>
            <person name="Gainer-Dewar J."/>
            <person name="Goldberg J."/>
            <person name="Griggs A."/>
            <person name="Gujja S."/>
            <person name="Hansen M."/>
            <person name="Howarth C."/>
            <person name="Imamovic A."/>
            <person name="Ireland A."/>
            <person name="Larimer J."/>
            <person name="McCowan C."/>
            <person name="Murphy C."/>
            <person name="Pearson M."/>
            <person name="Poon T.W."/>
            <person name="Priest M."/>
            <person name="Roberts A."/>
            <person name="Saif S."/>
            <person name="Shea T."/>
            <person name="Sisk P."/>
            <person name="Sykes S."/>
            <person name="Wortman J."/>
            <person name="Nusbaum C."/>
            <person name="Birren B."/>
        </authorList>
    </citation>
    <scope>NUCLEOTIDE SEQUENCE [LARGE SCALE GENOMIC DNA]</scope>
    <source>
        <strain evidence="4">CM1001059</strain>
    </source>
</reference>
<feature type="region of interest" description="Disordered" evidence="1">
    <location>
        <begin position="470"/>
        <end position="518"/>
    </location>
</feature>
<feature type="compositionally biased region" description="Gly residues" evidence="1">
    <location>
        <begin position="118"/>
        <end position="129"/>
    </location>
</feature>
<feature type="region of interest" description="Disordered" evidence="1">
    <location>
        <begin position="224"/>
        <end position="251"/>
    </location>
</feature>
<keyword evidence="2" id="KW-0732">Signal</keyword>
<evidence type="ECO:0000313" key="3">
    <source>
        <dbReference type="EnsemblMetazoa" id="AMEC019135-PA"/>
    </source>
</evidence>
<feature type="region of interest" description="Disordered" evidence="1">
    <location>
        <begin position="282"/>
        <end position="325"/>
    </location>
</feature>
<reference evidence="3" key="2">
    <citation type="submission" date="2020-05" db="UniProtKB">
        <authorList>
            <consortium name="EnsemblMetazoa"/>
        </authorList>
    </citation>
    <scope>IDENTIFICATION</scope>
    <source>
        <strain evidence="3">CM1001059</strain>
    </source>
</reference>